<dbReference type="AlphaFoldDB" id="A0A671MQX7"/>
<name>A0A671MQX7_9TELE</name>
<reference evidence="1" key="1">
    <citation type="submission" date="2025-08" db="UniProtKB">
        <authorList>
            <consortium name="Ensembl"/>
        </authorList>
    </citation>
    <scope>IDENTIFICATION</scope>
</reference>
<proteinExistence type="predicted"/>
<evidence type="ECO:0000313" key="2">
    <source>
        <dbReference type="Proteomes" id="UP000472260"/>
    </source>
</evidence>
<organism evidence="1 2">
    <name type="scientific">Sinocyclocheilus anshuiensis</name>
    <dbReference type="NCBI Taxonomy" id="1608454"/>
    <lineage>
        <taxon>Eukaryota</taxon>
        <taxon>Metazoa</taxon>
        <taxon>Chordata</taxon>
        <taxon>Craniata</taxon>
        <taxon>Vertebrata</taxon>
        <taxon>Euteleostomi</taxon>
        <taxon>Actinopterygii</taxon>
        <taxon>Neopterygii</taxon>
        <taxon>Teleostei</taxon>
        <taxon>Ostariophysi</taxon>
        <taxon>Cypriniformes</taxon>
        <taxon>Cyprinidae</taxon>
        <taxon>Cyprininae</taxon>
        <taxon>Sinocyclocheilus</taxon>
    </lineage>
</organism>
<evidence type="ECO:0000313" key="1">
    <source>
        <dbReference type="Ensembl" id="ENSSANP00000032924.1"/>
    </source>
</evidence>
<dbReference type="Proteomes" id="UP000472260">
    <property type="component" value="Unassembled WGS sequence"/>
</dbReference>
<keyword evidence="2" id="KW-1185">Reference proteome</keyword>
<protein>
    <submittedName>
        <fullName evidence="1">Uncharacterized protein</fullName>
    </submittedName>
</protein>
<accession>A0A671MQX7</accession>
<reference evidence="1" key="2">
    <citation type="submission" date="2025-09" db="UniProtKB">
        <authorList>
            <consortium name="Ensembl"/>
        </authorList>
    </citation>
    <scope>IDENTIFICATION</scope>
</reference>
<dbReference type="Ensembl" id="ENSSANT00000035033.1">
    <property type="protein sequence ID" value="ENSSANP00000032924.1"/>
    <property type="gene ID" value="ENSSANG00000016727.1"/>
</dbReference>
<sequence length="95" mass="11283">MLKKFGKLVDLEVLQTLSGNRRVEEMRQKIREQDAKYTKELKHWEAKESLTEITKQNTERLRKMNSLLSQKKALDEQLNARQWKTVFSSSHICCC</sequence>